<dbReference type="Gene3D" id="1.10.10.10">
    <property type="entry name" value="Winged helix-like DNA-binding domain superfamily/Winged helix DNA-binding domain"/>
    <property type="match status" value="1"/>
</dbReference>
<protein>
    <submittedName>
        <fullName evidence="4">DNA-protecting protein DprA</fullName>
    </submittedName>
</protein>
<evidence type="ECO:0000256" key="1">
    <source>
        <dbReference type="ARBA" id="ARBA00006525"/>
    </source>
</evidence>
<dbReference type="SUPFAM" id="SSF102405">
    <property type="entry name" value="MCP/YpsA-like"/>
    <property type="match status" value="1"/>
</dbReference>
<name>A0A833HQF9_9FIRM</name>
<dbReference type="Gene3D" id="3.40.50.450">
    <property type="match status" value="1"/>
</dbReference>
<dbReference type="InterPro" id="IPR057666">
    <property type="entry name" value="DrpA_SLOG"/>
</dbReference>
<gene>
    <name evidence="4" type="primary">dprA</name>
    <name evidence="4" type="ORF">F8153_04240</name>
</gene>
<dbReference type="Pfam" id="PF17782">
    <property type="entry name" value="WHD_DprA"/>
    <property type="match status" value="1"/>
</dbReference>
<dbReference type="GO" id="GO:0009294">
    <property type="term" value="P:DNA-mediated transformation"/>
    <property type="evidence" value="ECO:0007669"/>
    <property type="project" value="InterPro"/>
</dbReference>
<sequence length="350" mass="39329">MGLTDFKHINLLYDYFGSLQDFWYGKDEYIKEAFSNNSIIAEKLIKNRNETYLQEITSKLTELQIKTLTIADDGYPEKLKRIYDPPQVIYIKGRSELNLPTIAIVGSRKATAYGRWAAYNLARELSQWGISIVSGLASGIDSEGHRGALEEKGYTIGVLGFGIDQCYPASNRGLLEEIHEKGCIISEYPPGRQPQKYYFPARNRIISGLSDGVLVIEAAEKSGALITVDFALDQGKDIYALPGNINSGQSKGTNRLIRDGAKIVLEAEDIIQDLTRIYPLENKVDNDMREEILSEDEMIVYNIIKEEPIHIDLILYNSKLDIKRLNGILSILELKGLITQLSGKRFTVAK</sequence>
<dbReference type="InterPro" id="IPR041614">
    <property type="entry name" value="DprA_WH"/>
</dbReference>
<dbReference type="PANTHER" id="PTHR43022">
    <property type="entry name" value="PROTEIN SMF"/>
    <property type="match status" value="1"/>
</dbReference>
<keyword evidence="5" id="KW-1185">Reference proteome</keyword>
<organism evidence="4 5">
    <name type="scientific">Alkaliphilus serpentinus</name>
    <dbReference type="NCBI Taxonomy" id="1482731"/>
    <lineage>
        <taxon>Bacteria</taxon>
        <taxon>Bacillati</taxon>
        <taxon>Bacillota</taxon>
        <taxon>Clostridia</taxon>
        <taxon>Peptostreptococcales</taxon>
        <taxon>Natronincolaceae</taxon>
        <taxon>Alkaliphilus</taxon>
    </lineage>
</organism>
<feature type="domain" description="DprA winged helix" evidence="3">
    <location>
        <begin position="290"/>
        <end position="344"/>
    </location>
</feature>
<dbReference type="OrthoDB" id="9785707at2"/>
<comment type="caution">
    <text evidence="4">The sequence shown here is derived from an EMBL/GenBank/DDBJ whole genome shotgun (WGS) entry which is preliminary data.</text>
</comment>
<feature type="domain" description="Smf/DprA SLOG" evidence="2">
    <location>
        <begin position="67"/>
        <end position="274"/>
    </location>
</feature>
<dbReference type="EMBL" id="WBZB01000013">
    <property type="protein sequence ID" value="KAB3531602.1"/>
    <property type="molecule type" value="Genomic_DNA"/>
</dbReference>
<dbReference type="Pfam" id="PF02481">
    <property type="entry name" value="DNA_processg_A"/>
    <property type="match status" value="1"/>
</dbReference>
<dbReference type="Proteomes" id="UP000465601">
    <property type="component" value="Unassembled WGS sequence"/>
</dbReference>
<dbReference type="InterPro" id="IPR036388">
    <property type="entry name" value="WH-like_DNA-bd_sf"/>
</dbReference>
<proteinExistence type="inferred from homology"/>
<reference evidence="4 5" key="1">
    <citation type="submission" date="2019-10" db="EMBL/GenBank/DDBJ databases">
        <title>Alkaliphilus serpentinus sp. nov. and Alkaliphilus pronyensis sp. nov., two novel anaerobic alkaliphilic species isolated from the serpentinized-hosted hydrothermal field of the Prony Bay (New Caledonia).</title>
        <authorList>
            <person name="Postec A."/>
        </authorList>
    </citation>
    <scope>NUCLEOTIDE SEQUENCE [LARGE SCALE GENOMIC DNA]</scope>
    <source>
        <strain evidence="4 5">LacT</strain>
    </source>
</reference>
<dbReference type="NCBIfam" id="TIGR00732">
    <property type="entry name" value="dprA"/>
    <property type="match status" value="1"/>
</dbReference>
<evidence type="ECO:0000313" key="5">
    <source>
        <dbReference type="Proteomes" id="UP000465601"/>
    </source>
</evidence>
<evidence type="ECO:0000259" key="2">
    <source>
        <dbReference type="Pfam" id="PF02481"/>
    </source>
</evidence>
<dbReference type="PANTHER" id="PTHR43022:SF1">
    <property type="entry name" value="PROTEIN SMF"/>
    <property type="match status" value="1"/>
</dbReference>
<dbReference type="InterPro" id="IPR003488">
    <property type="entry name" value="DprA"/>
</dbReference>
<dbReference type="AlphaFoldDB" id="A0A833HQF9"/>
<comment type="similarity">
    <text evidence="1">Belongs to the DprA/Smf family.</text>
</comment>
<evidence type="ECO:0000313" key="4">
    <source>
        <dbReference type="EMBL" id="KAB3531602.1"/>
    </source>
</evidence>
<evidence type="ECO:0000259" key="3">
    <source>
        <dbReference type="Pfam" id="PF17782"/>
    </source>
</evidence>
<accession>A0A833HQF9</accession>